<gene>
    <name evidence="2" type="ORF">THRCLA_01878</name>
</gene>
<name>A0A1W0A704_9STRA</name>
<sequence length="276" mass="31272">MLFKSTDGQKNEETGPRLPSSLKSPLMPPFHSTRSSPLVHDIRTEKGPQLELLKAAALKKQKRHPARIPPLPDRPSNNNNNQQSASELPGVALTPLEDTSGINLTLDEMDQVLGDLKSWREEHAKKMAEQWQNTTTEAPRVNNENYDSGDDELQALYAKAKERWSTISTWKPPIAAKSHTLKEEDEAKVQSFLQPEASNVSKLQQLREEVFQLHVRDLSRQWQETLNNDPEEAEFEASLLELESGVQSYAKDLDALLQRLDTFKTSFESHHNEASD</sequence>
<feature type="region of interest" description="Disordered" evidence="1">
    <location>
        <begin position="125"/>
        <end position="147"/>
    </location>
</feature>
<feature type="compositionally biased region" description="Polar residues" evidence="1">
    <location>
        <begin position="130"/>
        <end position="146"/>
    </location>
</feature>
<protein>
    <submittedName>
        <fullName evidence="2">Uncharacterized protein</fullName>
    </submittedName>
</protein>
<dbReference type="OrthoDB" id="77366at2759"/>
<reference evidence="2 3" key="1">
    <citation type="journal article" date="2014" name="Genome Biol. Evol.">
        <title>The secreted proteins of Achlya hypogyna and Thraustotheca clavata identify the ancestral oomycete secretome and reveal gene acquisitions by horizontal gene transfer.</title>
        <authorList>
            <person name="Misner I."/>
            <person name="Blouin N."/>
            <person name="Leonard G."/>
            <person name="Richards T.A."/>
            <person name="Lane C.E."/>
        </authorList>
    </citation>
    <scope>NUCLEOTIDE SEQUENCE [LARGE SCALE GENOMIC DNA]</scope>
    <source>
        <strain evidence="2 3">ATCC 34112</strain>
    </source>
</reference>
<evidence type="ECO:0000313" key="2">
    <source>
        <dbReference type="EMBL" id="OQS06056.1"/>
    </source>
</evidence>
<dbReference type="AlphaFoldDB" id="A0A1W0A704"/>
<organism evidence="2 3">
    <name type="scientific">Thraustotheca clavata</name>
    <dbReference type="NCBI Taxonomy" id="74557"/>
    <lineage>
        <taxon>Eukaryota</taxon>
        <taxon>Sar</taxon>
        <taxon>Stramenopiles</taxon>
        <taxon>Oomycota</taxon>
        <taxon>Saprolegniomycetes</taxon>
        <taxon>Saprolegniales</taxon>
        <taxon>Achlyaceae</taxon>
        <taxon>Thraustotheca</taxon>
    </lineage>
</organism>
<accession>A0A1W0A704</accession>
<dbReference type="Proteomes" id="UP000243217">
    <property type="component" value="Unassembled WGS sequence"/>
</dbReference>
<feature type="compositionally biased region" description="Basic residues" evidence="1">
    <location>
        <begin position="57"/>
        <end position="66"/>
    </location>
</feature>
<feature type="region of interest" description="Disordered" evidence="1">
    <location>
        <begin position="1"/>
        <end position="93"/>
    </location>
</feature>
<comment type="caution">
    <text evidence="2">The sequence shown here is derived from an EMBL/GenBank/DDBJ whole genome shotgun (WGS) entry which is preliminary data.</text>
</comment>
<proteinExistence type="predicted"/>
<evidence type="ECO:0000313" key="3">
    <source>
        <dbReference type="Proteomes" id="UP000243217"/>
    </source>
</evidence>
<keyword evidence="3" id="KW-1185">Reference proteome</keyword>
<dbReference type="EMBL" id="JNBS01000379">
    <property type="protein sequence ID" value="OQS06056.1"/>
    <property type="molecule type" value="Genomic_DNA"/>
</dbReference>
<evidence type="ECO:0000256" key="1">
    <source>
        <dbReference type="SAM" id="MobiDB-lite"/>
    </source>
</evidence>
<feature type="compositionally biased region" description="Low complexity" evidence="1">
    <location>
        <begin position="16"/>
        <end position="25"/>
    </location>
</feature>